<evidence type="ECO:0000313" key="1">
    <source>
        <dbReference type="EMBL" id="BCJ36369.1"/>
    </source>
</evidence>
<keyword evidence="2" id="KW-1185">Reference proteome</keyword>
<organism evidence="1 2">
    <name type="scientific">Actinocatenispora thailandica</name>
    <dbReference type="NCBI Taxonomy" id="227318"/>
    <lineage>
        <taxon>Bacteria</taxon>
        <taxon>Bacillati</taxon>
        <taxon>Actinomycetota</taxon>
        <taxon>Actinomycetes</taxon>
        <taxon>Micromonosporales</taxon>
        <taxon>Micromonosporaceae</taxon>
        <taxon>Actinocatenispora</taxon>
    </lineage>
</organism>
<evidence type="ECO:0000313" key="2">
    <source>
        <dbReference type="Proteomes" id="UP000611640"/>
    </source>
</evidence>
<dbReference type="KEGG" id="atl:Athai_38720"/>
<dbReference type="SUPFAM" id="SSF53756">
    <property type="entry name" value="UDP-Glycosyltransferase/glycogen phosphorylase"/>
    <property type="match status" value="1"/>
</dbReference>
<protein>
    <recommendedName>
        <fullName evidence="3">Glycosyltransferase</fullName>
    </recommendedName>
</protein>
<accession>A0A7R7DR63</accession>
<dbReference type="EMBL" id="AP023355">
    <property type="protein sequence ID" value="BCJ36369.1"/>
    <property type="molecule type" value="Genomic_DNA"/>
</dbReference>
<sequence>MLVGVCDFPSAYDFPPAGYGGIERWLWAVAIGARRSGADVHLLGPQWRTDLHGWTVRPYRLEDLDPHGATVAGLRADRYDLLIVGHEYPSLPRWREVADRLGCDVATFQHDPRFQHAADAFNGRQRRLYCYSPEMSARYVAHHPAPELAVHLGHGEQEPAAVTGTDLVWLGRIDRQKAPHLAAQAAGLLGRRIRIVGPIFDPGYVDEHRDVFAADHVEMVGELGGAAKTAAFAHGSVFVYTCARDYVEAGAAVFGEALRAGTPVAALTWRPGTCADAALCPKTGRIATVTPETTDAEAAHALADAIEDAIPLDPRTVQDTGQARFDPDRHFQALASRP</sequence>
<dbReference type="RefSeq" id="WP_203962757.1">
    <property type="nucleotide sequence ID" value="NZ_AP023355.1"/>
</dbReference>
<proteinExistence type="predicted"/>
<dbReference type="Proteomes" id="UP000611640">
    <property type="component" value="Chromosome"/>
</dbReference>
<name>A0A7R7DR63_9ACTN</name>
<reference evidence="1 2" key="1">
    <citation type="submission" date="2020-08" db="EMBL/GenBank/DDBJ databases">
        <title>Whole genome shotgun sequence of Actinocatenispora thailandica NBRC 105041.</title>
        <authorList>
            <person name="Komaki H."/>
            <person name="Tamura T."/>
        </authorList>
    </citation>
    <scope>NUCLEOTIDE SEQUENCE [LARGE SCALE GENOMIC DNA]</scope>
    <source>
        <strain evidence="1 2">NBRC 105041</strain>
    </source>
</reference>
<gene>
    <name evidence="1" type="ORF">Athai_38720</name>
</gene>
<dbReference type="AlphaFoldDB" id="A0A7R7DR63"/>
<dbReference type="Gene3D" id="3.40.50.2000">
    <property type="entry name" value="Glycogen Phosphorylase B"/>
    <property type="match status" value="2"/>
</dbReference>
<evidence type="ECO:0008006" key="3">
    <source>
        <dbReference type="Google" id="ProtNLM"/>
    </source>
</evidence>